<dbReference type="InterPro" id="IPR036388">
    <property type="entry name" value="WH-like_DNA-bd_sf"/>
</dbReference>
<dbReference type="SMART" id="SM00347">
    <property type="entry name" value="HTH_MARR"/>
    <property type="match status" value="1"/>
</dbReference>
<dbReference type="PROSITE" id="PS01117">
    <property type="entry name" value="HTH_MARR_1"/>
    <property type="match status" value="1"/>
</dbReference>
<accession>A0ABY4RZ82</accession>
<proteinExistence type="predicted"/>
<dbReference type="InterPro" id="IPR023187">
    <property type="entry name" value="Tscrpt_reg_MarR-type_CS"/>
</dbReference>
<evidence type="ECO:0000256" key="2">
    <source>
        <dbReference type="ARBA" id="ARBA00023125"/>
    </source>
</evidence>
<sequence>MSRDPHPTAPPPPASLGLEARATDDDHQSLKLWLRMMACTNQIQAELRRRLRQQFGISLARFDYMAQLYRHADGLGMRLLGEYLMVTGGNVTGLTNELVKEGWVERLPDLEDRRSVRVRLTPLGISTFEQIATVHEAWVVSMFASLRVQDRKLMADLLGQLRQQVMTTATPAAGDTEAGRLD</sequence>
<gene>
    <name evidence="5" type="ORF">MW290_07605</name>
</gene>
<dbReference type="InterPro" id="IPR039422">
    <property type="entry name" value="MarR/SlyA-like"/>
</dbReference>
<dbReference type="PROSITE" id="PS50995">
    <property type="entry name" value="HTH_MARR_2"/>
    <property type="match status" value="1"/>
</dbReference>
<evidence type="ECO:0000313" key="5">
    <source>
        <dbReference type="EMBL" id="URI05812.1"/>
    </source>
</evidence>
<organism evidence="5 6">
    <name type="scientific">Aquincola tertiaricarbonis</name>
    <dbReference type="NCBI Taxonomy" id="391953"/>
    <lineage>
        <taxon>Bacteria</taxon>
        <taxon>Pseudomonadati</taxon>
        <taxon>Pseudomonadota</taxon>
        <taxon>Betaproteobacteria</taxon>
        <taxon>Burkholderiales</taxon>
        <taxon>Sphaerotilaceae</taxon>
        <taxon>Aquincola</taxon>
    </lineage>
</organism>
<evidence type="ECO:0000256" key="1">
    <source>
        <dbReference type="ARBA" id="ARBA00023015"/>
    </source>
</evidence>
<reference evidence="5" key="1">
    <citation type="submission" date="2022-05" db="EMBL/GenBank/DDBJ databases">
        <title>An RpoN-dependent PEP-CTERM gene is involved in floc formation of an Aquincola tertiaricarbonis strain.</title>
        <authorList>
            <person name="Qiu D."/>
            <person name="Xia M."/>
        </authorList>
    </citation>
    <scope>NUCLEOTIDE SEQUENCE</scope>
    <source>
        <strain evidence="5">RN12</strain>
    </source>
</reference>
<keyword evidence="3" id="KW-0804">Transcription</keyword>
<feature type="domain" description="HTH marR-type" evidence="4">
    <location>
        <begin position="29"/>
        <end position="163"/>
    </location>
</feature>
<dbReference type="InterPro" id="IPR000835">
    <property type="entry name" value="HTH_MarR-typ"/>
</dbReference>
<dbReference type="Pfam" id="PF01047">
    <property type="entry name" value="MarR"/>
    <property type="match status" value="1"/>
</dbReference>
<evidence type="ECO:0000313" key="6">
    <source>
        <dbReference type="Proteomes" id="UP001056201"/>
    </source>
</evidence>
<dbReference type="PRINTS" id="PR00598">
    <property type="entry name" value="HTHMARR"/>
</dbReference>
<dbReference type="InterPro" id="IPR036390">
    <property type="entry name" value="WH_DNA-bd_sf"/>
</dbReference>
<dbReference type="SUPFAM" id="SSF46785">
    <property type="entry name" value="Winged helix' DNA-binding domain"/>
    <property type="match status" value="1"/>
</dbReference>
<protein>
    <submittedName>
        <fullName evidence="5">MarR family transcriptional regulator</fullName>
    </submittedName>
</protein>
<dbReference type="EMBL" id="CP097635">
    <property type="protein sequence ID" value="URI05812.1"/>
    <property type="molecule type" value="Genomic_DNA"/>
</dbReference>
<keyword evidence="2" id="KW-0238">DNA-binding</keyword>
<dbReference type="PANTHER" id="PTHR33164:SF43">
    <property type="entry name" value="HTH-TYPE TRANSCRIPTIONAL REPRESSOR YETL"/>
    <property type="match status" value="1"/>
</dbReference>
<evidence type="ECO:0000259" key="4">
    <source>
        <dbReference type="PROSITE" id="PS50995"/>
    </source>
</evidence>
<dbReference type="Gene3D" id="1.10.10.10">
    <property type="entry name" value="Winged helix-like DNA-binding domain superfamily/Winged helix DNA-binding domain"/>
    <property type="match status" value="1"/>
</dbReference>
<dbReference type="Proteomes" id="UP001056201">
    <property type="component" value="Chromosome 1"/>
</dbReference>
<name>A0ABY4RZ82_AQUTE</name>
<keyword evidence="1" id="KW-0805">Transcription regulation</keyword>
<evidence type="ECO:0000256" key="3">
    <source>
        <dbReference type="ARBA" id="ARBA00023163"/>
    </source>
</evidence>
<dbReference type="RefSeq" id="WP_250194077.1">
    <property type="nucleotide sequence ID" value="NZ_CP097635.1"/>
</dbReference>
<dbReference type="PANTHER" id="PTHR33164">
    <property type="entry name" value="TRANSCRIPTIONAL REGULATOR, MARR FAMILY"/>
    <property type="match status" value="1"/>
</dbReference>
<keyword evidence="6" id="KW-1185">Reference proteome</keyword>